<dbReference type="InterPro" id="IPR038275">
    <property type="entry name" value="Nuf2_N_sf"/>
</dbReference>
<dbReference type="GO" id="GO:0051301">
    <property type="term" value="P:cell division"/>
    <property type="evidence" value="ECO:0007669"/>
    <property type="project" value="UniProtKB-KW"/>
</dbReference>
<dbReference type="VEuPathDB" id="FungiDB:I303_07701"/>
<dbReference type="GO" id="GO:0045132">
    <property type="term" value="P:meiotic chromosome segregation"/>
    <property type="evidence" value="ECO:0007669"/>
    <property type="project" value="TreeGrafter"/>
</dbReference>
<dbReference type="GO" id="GO:0051315">
    <property type="term" value="P:attachment of mitotic spindle microtubules to kinetochore"/>
    <property type="evidence" value="ECO:0007669"/>
    <property type="project" value="TreeGrafter"/>
</dbReference>
<organism evidence="15">
    <name type="scientific">Kwoniella dejecticola CBS 10117</name>
    <dbReference type="NCBI Taxonomy" id="1296121"/>
    <lineage>
        <taxon>Eukaryota</taxon>
        <taxon>Fungi</taxon>
        <taxon>Dikarya</taxon>
        <taxon>Basidiomycota</taxon>
        <taxon>Agaricomycotina</taxon>
        <taxon>Tremellomycetes</taxon>
        <taxon>Tremellales</taxon>
        <taxon>Cryptococcaceae</taxon>
        <taxon>Kwoniella</taxon>
    </lineage>
</organism>
<evidence type="ECO:0000256" key="1">
    <source>
        <dbReference type="ARBA" id="ARBA00004123"/>
    </source>
</evidence>
<dbReference type="RefSeq" id="XP_018259633.1">
    <property type="nucleotide sequence ID" value="XM_018410965.1"/>
</dbReference>
<proteinExistence type="inferred from homology"/>
<keyword evidence="17" id="KW-1185">Reference proteome</keyword>
<dbReference type="EMBL" id="KI894036">
    <property type="protein sequence ID" value="OBR81791.1"/>
    <property type="molecule type" value="Genomic_DNA"/>
</dbReference>
<dbReference type="GO" id="GO:0005634">
    <property type="term" value="C:nucleus"/>
    <property type="evidence" value="ECO:0007669"/>
    <property type="project" value="UniProtKB-SubCell"/>
</dbReference>
<evidence type="ECO:0000256" key="5">
    <source>
        <dbReference type="ARBA" id="ARBA00022618"/>
    </source>
</evidence>
<dbReference type="GO" id="GO:0031262">
    <property type="term" value="C:Ndc80 complex"/>
    <property type="evidence" value="ECO:0007669"/>
    <property type="project" value="InterPro"/>
</dbReference>
<keyword evidence="7" id="KW-0995">Kinetochore</keyword>
<dbReference type="GO" id="GO:0051383">
    <property type="term" value="P:kinetochore organization"/>
    <property type="evidence" value="ECO:0007669"/>
    <property type="project" value="TreeGrafter"/>
</dbReference>
<comment type="subcellular location">
    <subcellularLocation>
        <location evidence="2">Chromosome</location>
        <location evidence="2">Centromere</location>
        <location evidence="2">Kinetochore</location>
    </subcellularLocation>
    <subcellularLocation>
        <location evidence="1">Nucleus</location>
    </subcellularLocation>
</comment>
<protein>
    <submittedName>
        <fullName evidence="15">Kinetochore protein Nuf2</fullName>
    </submittedName>
</protein>
<evidence type="ECO:0000313" key="15">
    <source>
        <dbReference type="EMBL" id="OBR81791.1"/>
    </source>
</evidence>
<evidence type="ECO:0000259" key="14">
    <source>
        <dbReference type="Pfam" id="PF18595"/>
    </source>
</evidence>
<evidence type="ECO:0000313" key="16">
    <source>
        <dbReference type="EMBL" id="WWC65078.1"/>
    </source>
</evidence>
<feature type="coiled-coil region" evidence="12">
    <location>
        <begin position="268"/>
        <end position="371"/>
    </location>
</feature>
<evidence type="ECO:0000256" key="2">
    <source>
        <dbReference type="ARBA" id="ARBA00004629"/>
    </source>
</evidence>
<feature type="coiled-coil region" evidence="12">
    <location>
        <begin position="145"/>
        <end position="228"/>
    </location>
</feature>
<name>A0A1A5ZVG0_9TREE</name>
<gene>
    <name evidence="15" type="ORF">I303_07701</name>
    <name evidence="16" type="ORF">I303_107692</name>
</gene>
<dbReference type="Gene3D" id="1.10.418.60">
    <property type="entry name" value="Ncd80 complex, Nuf2 subunit"/>
    <property type="match status" value="1"/>
</dbReference>
<evidence type="ECO:0000313" key="17">
    <source>
        <dbReference type="Proteomes" id="UP000078595"/>
    </source>
</evidence>
<keyword evidence="9" id="KW-0539">Nucleus</keyword>
<reference evidence="16" key="3">
    <citation type="submission" date="2024-02" db="EMBL/GenBank/DDBJ databases">
        <title>Comparative genomics of Cryptococcus and Kwoniella reveals pathogenesis evolution and contrasting modes of karyotype evolution via chromosome fusion or intercentromeric recombination.</title>
        <authorList>
            <person name="Coelho M.A."/>
            <person name="David-Palma M."/>
            <person name="Shea T."/>
            <person name="Bowers K."/>
            <person name="McGinley-Smith S."/>
            <person name="Mohammad A.W."/>
            <person name="Gnirke A."/>
            <person name="Yurkov A.M."/>
            <person name="Nowrousian M."/>
            <person name="Sun S."/>
            <person name="Cuomo C.A."/>
            <person name="Heitman J."/>
        </authorList>
    </citation>
    <scope>NUCLEOTIDE SEQUENCE</scope>
    <source>
        <strain evidence="16">CBS 10117</strain>
    </source>
</reference>
<evidence type="ECO:0000256" key="10">
    <source>
        <dbReference type="ARBA" id="ARBA00023306"/>
    </source>
</evidence>
<dbReference type="Pfam" id="PF18595">
    <property type="entry name" value="Nuf2_DHR10-like"/>
    <property type="match status" value="1"/>
</dbReference>
<dbReference type="PANTHER" id="PTHR21650">
    <property type="entry name" value="MEMBRALIN/KINETOCHORE PROTEIN NUF2"/>
    <property type="match status" value="1"/>
</dbReference>
<keyword evidence="6" id="KW-0498">Mitosis</keyword>
<keyword evidence="11" id="KW-0137">Centromere</keyword>
<sequence length="453" mass="51904">MSQSNRKPPPLSQTVAGFPMLGLPELIQCLTALGVPAQMEDLTKPTPGTTQGIYAGLIEALMGAPVEAIEAPKKALLGMMEYKEMYGDALQFTMFFRHVRDLANLCGITNFSLADLTRPEAIRFKTVLSGIMNFAKFRDERAHFQAQLQAKLQEQSDKTESLRREIEQVENQISEITARNAAEKPQSEQAHKRNEGLRAELLELRSQQIKLSGEVEELKKERQGLMDQAAHNAHLNTQLSQQIASAKSRLVQSPDRIKRQISEMSSTLSHEKAKLSSFQQKARELSNRLEVIQSLEMDLKGLIDLQKGIEEQKQKVEEAKRNESILRGRQEGKEIELRGLKSKFEQLQRQLTNAQDKLNRQQEMQNDMQERGYKKIEELKAEYKVRTKERGGFQKQKDIIMAEQKELESEMANFINTHESEINDLLQEYWTMRRQAEDYMNTMTVKLGLQLNA</sequence>
<feature type="domain" description="Kinetochore protein Nuf2 N-terminal" evidence="13">
    <location>
        <begin position="18"/>
        <end position="152"/>
    </location>
</feature>
<evidence type="ECO:0000256" key="8">
    <source>
        <dbReference type="ARBA" id="ARBA00023054"/>
    </source>
</evidence>
<evidence type="ECO:0000256" key="11">
    <source>
        <dbReference type="ARBA" id="ARBA00023328"/>
    </source>
</evidence>
<dbReference type="AlphaFoldDB" id="A0A1A5ZVG0"/>
<dbReference type="KEGG" id="kdj:28971400"/>
<dbReference type="InterPro" id="IPR041112">
    <property type="entry name" value="Nuf2_DHR10-like"/>
</dbReference>
<dbReference type="GO" id="GO:0007052">
    <property type="term" value="P:mitotic spindle organization"/>
    <property type="evidence" value="ECO:0007669"/>
    <property type="project" value="TreeGrafter"/>
</dbReference>
<dbReference type="GeneID" id="28971400"/>
<evidence type="ECO:0000256" key="12">
    <source>
        <dbReference type="SAM" id="Coils"/>
    </source>
</evidence>
<dbReference type="Proteomes" id="UP000078595">
    <property type="component" value="Chromosome 10"/>
</dbReference>
<keyword evidence="8 12" id="KW-0175">Coiled coil</keyword>
<dbReference type="PANTHER" id="PTHR21650:SF2">
    <property type="entry name" value="KINETOCHORE PROTEIN NUF2"/>
    <property type="match status" value="1"/>
</dbReference>
<feature type="domain" description="Nuf2 DHR10-like" evidence="14">
    <location>
        <begin position="265"/>
        <end position="381"/>
    </location>
</feature>
<dbReference type="Pfam" id="PF03800">
    <property type="entry name" value="Nuf2"/>
    <property type="match status" value="1"/>
</dbReference>
<evidence type="ECO:0000259" key="13">
    <source>
        <dbReference type="Pfam" id="PF03800"/>
    </source>
</evidence>
<evidence type="ECO:0000256" key="6">
    <source>
        <dbReference type="ARBA" id="ARBA00022776"/>
    </source>
</evidence>
<accession>A0A1A5ZVG0</accession>
<reference evidence="16" key="2">
    <citation type="submission" date="2013-07" db="EMBL/GenBank/DDBJ databases">
        <authorList>
            <consortium name="The Broad Institute Genome Sequencing Platform"/>
            <person name="Cuomo C."/>
            <person name="Litvintseva A."/>
            <person name="Chen Y."/>
            <person name="Heitman J."/>
            <person name="Sun S."/>
            <person name="Springer D."/>
            <person name="Dromer F."/>
            <person name="Young S.K."/>
            <person name="Zeng Q."/>
            <person name="Gargeya S."/>
            <person name="Fitzgerald M."/>
            <person name="Abouelleil A."/>
            <person name="Alvarado L."/>
            <person name="Berlin A.M."/>
            <person name="Chapman S.B."/>
            <person name="Dewar J."/>
            <person name="Goldberg J."/>
            <person name="Griggs A."/>
            <person name="Gujja S."/>
            <person name="Hansen M."/>
            <person name="Howarth C."/>
            <person name="Imamovic A."/>
            <person name="Larimer J."/>
            <person name="McCowan C."/>
            <person name="Murphy C."/>
            <person name="Pearson M."/>
            <person name="Priest M."/>
            <person name="Roberts A."/>
            <person name="Saif S."/>
            <person name="Shea T."/>
            <person name="Sykes S."/>
            <person name="Wortman J."/>
            <person name="Nusbaum C."/>
            <person name="Birren B."/>
        </authorList>
    </citation>
    <scope>NUCLEOTIDE SEQUENCE</scope>
    <source>
        <strain evidence="16">CBS 10117</strain>
    </source>
</reference>
<comment type="similarity">
    <text evidence="3">Belongs to the NUF2 family.</text>
</comment>
<keyword evidence="5" id="KW-0132">Cell division</keyword>
<evidence type="ECO:0000256" key="4">
    <source>
        <dbReference type="ARBA" id="ARBA00022454"/>
    </source>
</evidence>
<dbReference type="InterPro" id="IPR005549">
    <property type="entry name" value="Kinetochore_Nuf2_N"/>
</dbReference>
<evidence type="ECO:0000256" key="3">
    <source>
        <dbReference type="ARBA" id="ARBA00005498"/>
    </source>
</evidence>
<reference evidence="15" key="1">
    <citation type="submission" date="2013-07" db="EMBL/GenBank/DDBJ databases">
        <title>The Genome Sequence of Cryptococcus dejecticola CBS10117.</title>
        <authorList>
            <consortium name="The Broad Institute Genome Sequencing Platform"/>
            <person name="Cuomo C."/>
            <person name="Litvintseva A."/>
            <person name="Chen Y."/>
            <person name="Heitman J."/>
            <person name="Sun S."/>
            <person name="Springer D."/>
            <person name="Dromer F."/>
            <person name="Young S.K."/>
            <person name="Zeng Q."/>
            <person name="Gargeya S."/>
            <person name="Fitzgerald M."/>
            <person name="Abouelleil A."/>
            <person name="Alvarado L."/>
            <person name="Berlin A.M."/>
            <person name="Chapman S.B."/>
            <person name="Dewar J."/>
            <person name="Goldberg J."/>
            <person name="Griggs A."/>
            <person name="Gujja S."/>
            <person name="Hansen M."/>
            <person name="Howarth C."/>
            <person name="Imamovic A."/>
            <person name="Larimer J."/>
            <person name="McCowan C."/>
            <person name="Murphy C."/>
            <person name="Pearson M."/>
            <person name="Priest M."/>
            <person name="Roberts A."/>
            <person name="Saif S."/>
            <person name="Shea T."/>
            <person name="Sykes S."/>
            <person name="Wortman J."/>
            <person name="Nusbaum C."/>
            <person name="Birren B."/>
        </authorList>
    </citation>
    <scope>NUCLEOTIDE SEQUENCE [LARGE SCALE GENOMIC DNA]</scope>
    <source>
        <strain evidence="15">CBS 10117</strain>
    </source>
</reference>
<evidence type="ECO:0000256" key="7">
    <source>
        <dbReference type="ARBA" id="ARBA00022838"/>
    </source>
</evidence>
<dbReference type="STRING" id="1296121.A0A1A5ZVG0"/>
<evidence type="ECO:0000256" key="9">
    <source>
        <dbReference type="ARBA" id="ARBA00023242"/>
    </source>
</evidence>
<keyword evidence="4" id="KW-0158">Chromosome</keyword>
<keyword evidence="10" id="KW-0131">Cell cycle</keyword>
<dbReference type="GO" id="GO:0044877">
    <property type="term" value="F:protein-containing complex binding"/>
    <property type="evidence" value="ECO:0007669"/>
    <property type="project" value="TreeGrafter"/>
</dbReference>
<dbReference type="OrthoDB" id="8194677at2759"/>
<dbReference type="EMBL" id="CP144539">
    <property type="protein sequence ID" value="WWC65078.1"/>
    <property type="molecule type" value="Genomic_DNA"/>
</dbReference>